<dbReference type="PANTHER" id="PTHR21105">
    <property type="entry name" value="GH16255P"/>
    <property type="match status" value="1"/>
</dbReference>
<dbReference type="GO" id="GO:0043410">
    <property type="term" value="P:positive regulation of MAPK cascade"/>
    <property type="evidence" value="ECO:0007669"/>
    <property type="project" value="TreeGrafter"/>
</dbReference>
<dbReference type="PROSITE" id="PS50068">
    <property type="entry name" value="LDLRA_2"/>
    <property type="match status" value="1"/>
</dbReference>
<comment type="caution">
    <text evidence="5">The sequence shown here is derived from an EMBL/GenBank/DDBJ whole genome shotgun (WGS) entry which is preliminary data.</text>
</comment>
<keyword evidence="6" id="KW-1185">Reference proteome</keyword>
<evidence type="ECO:0000256" key="4">
    <source>
        <dbReference type="SAM" id="SignalP"/>
    </source>
</evidence>
<dbReference type="InterPro" id="IPR002172">
    <property type="entry name" value="LDrepeatLR_classA_rpt"/>
</dbReference>
<name>A0A6A4W9Q6_AMPAM</name>
<feature type="signal peptide" evidence="4">
    <location>
        <begin position="1"/>
        <end position="35"/>
    </location>
</feature>
<feature type="chain" id="PRO_5025632110" evidence="4">
    <location>
        <begin position="36"/>
        <end position="180"/>
    </location>
</feature>
<dbReference type="GO" id="GO:0043195">
    <property type="term" value="C:terminal bouton"/>
    <property type="evidence" value="ECO:0007669"/>
    <property type="project" value="TreeGrafter"/>
</dbReference>
<dbReference type="CDD" id="cd00112">
    <property type="entry name" value="LDLa"/>
    <property type="match status" value="1"/>
</dbReference>
<keyword evidence="1" id="KW-1015">Disulfide bond</keyword>
<dbReference type="GO" id="GO:0030297">
    <property type="term" value="F:transmembrane receptor protein tyrosine kinase activator activity"/>
    <property type="evidence" value="ECO:0007669"/>
    <property type="project" value="TreeGrafter"/>
</dbReference>
<reference evidence="5 6" key="1">
    <citation type="submission" date="2019-07" db="EMBL/GenBank/DDBJ databases">
        <title>Draft genome assembly of a fouling barnacle, Amphibalanus amphitrite (Darwin, 1854): The first reference genome for Thecostraca.</title>
        <authorList>
            <person name="Kim W."/>
        </authorList>
    </citation>
    <scope>NUCLEOTIDE SEQUENCE [LARGE SCALE GENOMIC DNA]</scope>
    <source>
        <strain evidence="5">SNU_AA5</strain>
        <tissue evidence="5">Soma without cirri and trophi</tissue>
    </source>
</reference>
<comment type="caution">
    <text evidence="2">Lacks conserved residue(s) required for the propagation of feature annotation.</text>
</comment>
<evidence type="ECO:0000313" key="5">
    <source>
        <dbReference type="EMBL" id="KAF0303285.1"/>
    </source>
</evidence>
<dbReference type="Gene3D" id="4.10.400.10">
    <property type="entry name" value="Low-density Lipoprotein Receptor"/>
    <property type="match status" value="1"/>
</dbReference>
<organism evidence="5 6">
    <name type="scientific">Amphibalanus amphitrite</name>
    <name type="common">Striped barnacle</name>
    <name type="synonym">Balanus amphitrite</name>
    <dbReference type="NCBI Taxonomy" id="1232801"/>
    <lineage>
        <taxon>Eukaryota</taxon>
        <taxon>Metazoa</taxon>
        <taxon>Ecdysozoa</taxon>
        <taxon>Arthropoda</taxon>
        <taxon>Crustacea</taxon>
        <taxon>Multicrustacea</taxon>
        <taxon>Cirripedia</taxon>
        <taxon>Thoracica</taxon>
        <taxon>Thoracicalcarea</taxon>
        <taxon>Balanomorpha</taxon>
        <taxon>Balanoidea</taxon>
        <taxon>Balanidae</taxon>
        <taxon>Amphibalaninae</taxon>
        <taxon>Amphibalanus</taxon>
    </lineage>
</organism>
<keyword evidence="4" id="KW-0732">Signal</keyword>
<dbReference type="PANTHER" id="PTHR21105:SF0">
    <property type="entry name" value="GH16255P"/>
    <property type="match status" value="1"/>
</dbReference>
<dbReference type="InterPro" id="IPR036055">
    <property type="entry name" value="LDL_receptor-like_sf"/>
</dbReference>
<evidence type="ECO:0000256" key="2">
    <source>
        <dbReference type="PROSITE-ProRule" id="PRU00124"/>
    </source>
</evidence>
<dbReference type="Proteomes" id="UP000440578">
    <property type="component" value="Unassembled WGS sequence"/>
</dbReference>
<evidence type="ECO:0000313" key="6">
    <source>
        <dbReference type="Proteomes" id="UP000440578"/>
    </source>
</evidence>
<dbReference type="EMBL" id="VIIS01000957">
    <property type="protein sequence ID" value="KAF0303285.1"/>
    <property type="molecule type" value="Genomic_DNA"/>
</dbReference>
<evidence type="ECO:0000256" key="1">
    <source>
        <dbReference type="ARBA" id="ARBA00023157"/>
    </source>
</evidence>
<evidence type="ECO:0000256" key="3">
    <source>
        <dbReference type="SAM" id="MobiDB-lite"/>
    </source>
</evidence>
<gene>
    <name evidence="5" type="ORF">FJT64_024729</name>
</gene>
<dbReference type="AlphaFoldDB" id="A0A6A4W9Q6"/>
<sequence length="180" mass="20043">MCVTPPAVPQTMLSRRALAAAGLCLLLCWLAAVAAQQPRRRTSLLQLLTAGRHSSEKRSFERRLAAPAHQTWRQRPPPAPGAVPASQQAFVRTSRASSRPQEYDVPIIECPPTEEGMDRFACPTPNIYDRYLCIDDHLLCDGYNSCPGGEDEDRRNCLFYKTTKSHLNVLADALLRVIRG</sequence>
<dbReference type="SUPFAM" id="SSF57424">
    <property type="entry name" value="LDL receptor-like module"/>
    <property type="match status" value="1"/>
</dbReference>
<accession>A0A6A4W9Q6</accession>
<proteinExistence type="predicted"/>
<protein>
    <submittedName>
        <fullName evidence="5">Uncharacterized protein</fullName>
    </submittedName>
</protein>
<feature type="region of interest" description="Disordered" evidence="3">
    <location>
        <begin position="58"/>
        <end position="84"/>
    </location>
</feature>
<dbReference type="OrthoDB" id="6417936at2759"/>